<evidence type="ECO:0000313" key="1">
    <source>
        <dbReference type="EMBL" id="QBE95245.1"/>
    </source>
</evidence>
<reference evidence="1 2" key="1">
    <citation type="submission" date="2019-01" db="EMBL/GenBank/DDBJ databases">
        <title>PMF-metabolizing Aryl O-demethylase.</title>
        <authorList>
            <person name="Kim M."/>
        </authorList>
    </citation>
    <scope>NUCLEOTIDE SEQUENCE [LARGE SCALE GENOMIC DNA]</scope>
    <source>
        <strain evidence="1 2">PMF1</strain>
    </source>
</reference>
<name>A0A4P6LUB9_9FIRM</name>
<proteinExistence type="predicted"/>
<dbReference type="Proteomes" id="UP000289794">
    <property type="component" value="Chromosome"/>
</dbReference>
<evidence type="ECO:0000313" key="2">
    <source>
        <dbReference type="Proteomes" id="UP000289794"/>
    </source>
</evidence>
<dbReference type="RefSeq" id="WP_130179858.1">
    <property type="nucleotide sequence ID" value="NZ_CP035945.1"/>
</dbReference>
<dbReference type="AlphaFoldDB" id="A0A4P6LUB9"/>
<protein>
    <submittedName>
        <fullName evidence="1">Uncharacterized protein</fullName>
    </submittedName>
</protein>
<accession>A0A4P6LUB9</accession>
<dbReference type="EMBL" id="CP035945">
    <property type="protein sequence ID" value="QBE95245.1"/>
    <property type="molecule type" value="Genomic_DNA"/>
</dbReference>
<sequence length="142" mass="16759">MMNYQMSISEYLQARDNVRFKHCGQRVCRNCLYWWSGRCPYGACFDDHRAETDPYDKAHPDEPPRMWWSHWNKPGEQAHWCRGGTFYPVHYCPGFTKYKGCQVKECLKCNVAVYQDGYIACSLVDTLGCTECYKEFCKSMED</sequence>
<organism evidence="1 2">
    <name type="scientific">Blautia producta</name>
    <dbReference type="NCBI Taxonomy" id="33035"/>
    <lineage>
        <taxon>Bacteria</taxon>
        <taxon>Bacillati</taxon>
        <taxon>Bacillota</taxon>
        <taxon>Clostridia</taxon>
        <taxon>Lachnospirales</taxon>
        <taxon>Lachnospiraceae</taxon>
        <taxon>Blautia</taxon>
    </lineage>
</organism>
<dbReference type="KEGG" id="bpro:PMF13cell1_00760"/>
<gene>
    <name evidence="1" type="ORF">PMF13cell1_00760</name>
</gene>